<feature type="transmembrane region" description="Helical" evidence="1">
    <location>
        <begin position="262"/>
        <end position="285"/>
    </location>
</feature>
<feature type="transmembrane region" description="Helical" evidence="1">
    <location>
        <begin position="163"/>
        <end position="180"/>
    </location>
</feature>
<dbReference type="Proteomes" id="UP000225766">
    <property type="component" value="Unassembled WGS sequence"/>
</dbReference>
<keyword evidence="1" id="KW-1133">Transmembrane helix</keyword>
<feature type="transmembrane region" description="Helical" evidence="1">
    <location>
        <begin position="350"/>
        <end position="366"/>
    </location>
</feature>
<feature type="transmembrane region" description="Helical" evidence="1">
    <location>
        <begin position="104"/>
        <end position="125"/>
    </location>
</feature>
<gene>
    <name evidence="2" type="ORF">CN491_04155</name>
    <name evidence="3" type="ORF">COD19_13225</name>
</gene>
<feature type="transmembrane region" description="Helical" evidence="1">
    <location>
        <begin position="47"/>
        <end position="68"/>
    </location>
</feature>
<dbReference type="InterPro" id="IPR010640">
    <property type="entry name" value="Low_temperature_requirement_A"/>
</dbReference>
<evidence type="ECO:0000313" key="4">
    <source>
        <dbReference type="Proteomes" id="UP000220900"/>
    </source>
</evidence>
<feature type="transmembrane region" description="Helical" evidence="1">
    <location>
        <begin position="12"/>
        <end position="35"/>
    </location>
</feature>
<organism evidence="2 4">
    <name type="scientific">Bacillus cereus</name>
    <dbReference type="NCBI Taxonomy" id="1396"/>
    <lineage>
        <taxon>Bacteria</taxon>
        <taxon>Bacillati</taxon>
        <taxon>Bacillota</taxon>
        <taxon>Bacilli</taxon>
        <taxon>Bacillales</taxon>
        <taxon>Bacillaceae</taxon>
        <taxon>Bacillus</taxon>
        <taxon>Bacillus cereus group</taxon>
    </lineage>
</organism>
<feature type="transmembrane region" description="Helical" evidence="1">
    <location>
        <begin position="137"/>
        <end position="157"/>
    </location>
</feature>
<dbReference type="PANTHER" id="PTHR36840">
    <property type="entry name" value="BLL5714 PROTEIN"/>
    <property type="match status" value="1"/>
</dbReference>
<proteinExistence type="predicted"/>
<protein>
    <submittedName>
        <fullName evidence="2">Low temperature requirement protein A</fullName>
    </submittedName>
</protein>
<keyword evidence="1" id="KW-0812">Transmembrane</keyword>
<dbReference type="AlphaFoldDB" id="A0A2A8LUL3"/>
<evidence type="ECO:0000313" key="2">
    <source>
        <dbReference type="EMBL" id="PES98020.1"/>
    </source>
</evidence>
<dbReference type="EMBL" id="NUMG01000015">
    <property type="protein sequence ID" value="PGU01507.1"/>
    <property type="molecule type" value="Genomic_DNA"/>
</dbReference>
<dbReference type="Proteomes" id="UP000220900">
    <property type="component" value="Unassembled WGS sequence"/>
</dbReference>
<feature type="transmembrane region" description="Helical" evidence="1">
    <location>
        <begin position="325"/>
        <end position="344"/>
    </location>
</feature>
<keyword evidence="1" id="KW-0472">Membrane</keyword>
<feature type="transmembrane region" description="Helical" evidence="1">
    <location>
        <begin position="80"/>
        <end position="98"/>
    </location>
</feature>
<name>A0A2A8LUL3_BACCE</name>
<feature type="transmembrane region" description="Helical" evidence="1">
    <location>
        <begin position="291"/>
        <end position="313"/>
    </location>
</feature>
<dbReference type="PANTHER" id="PTHR36840:SF1">
    <property type="entry name" value="BLL5714 PROTEIN"/>
    <property type="match status" value="1"/>
</dbReference>
<evidence type="ECO:0000313" key="5">
    <source>
        <dbReference type="Proteomes" id="UP000225766"/>
    </source>
</evidence>
<feature type="transmembrane region" description="Helical" evidence="1">
    <location>
        <begin position="200"/>
        <end position="218"/>
    </location>
</feature>
<sequence>MRRDCENGRKKVTWLELFYDLLFVAAVTAATHVLLHVEDGYIHAEYLVKFVLIFIPIWWAWVGQTIFINRFGKDLFHQRIFLILQMFFVLIMTSSLSADFDPYYLSFLIGYIGLRAVTAIQYLIVQRIEEGARKKAALFLGRYFWIGIVISLLSVFFDSWIRYAALYLGIFIDIIVPLLGRKCLEKVPTNTAHLLERFGLFTIILFGEALISTLVVIQPKQGNWDSISFAIISFILIISMWWQYFDNMEKKLDKSRQTSGQIIIYGHLFIFMSLSMVAASIRLLFLHEVYYSFILYFVFGSVLLYFLSTTIVFHQYRFEKHRLKIYHLCLFLGILAVFFVINLVVVVPNIVIIGQLTLFFIIYAKLTTT</sequence>
<reference evidence="4 5" key="1">
    <citation type="submission" date="2017-09" db="EMBL/GenBank/DDBJ databases">
        <title>Large-scale bioinformatics analysis of Bacillus genomes uncovers conserved roles of natural products in bacterial physiology.</title>
        <authorList>
            <consortium name="Agbiome Team Llc"/>
            <person name="Bleich R.M."/>
            <person name="Grubbs K.J."/>
            <person name="Santa Maria K.C."/>
            <person name="Allen S.E."/>
            <person name="Farag S."/>
            <person name="Shank E.A."/>
            <person name="Bowers A."/>
        </authorList>
    </citation>
    <scope>NUCLEOTIDE SEQUENCE [LARGE SCALE GENOMIC DNA]</scope>
    <source>
        <strain evidence="2 4">AFS002368</strain>
        <strain evidence="3 5">AFS040105</strain>
    </source>
</reference>
<evidence type="ECO:0000313" key="3">
    <source>
        <dbReference type="EMBL" id="PGU01507.1"/>
    </source>
</evidence>
<feature type="transmembrane region" description="Helical" evidence="1">
    <location>
        <begin position="224"/>
        <end position="242"/>
    </location>
</feature>
<comment type="caution">
    <text evidence="2">The sequence shown here is derived from an EMBL/GenBank/DDBJ whole genome shotgun (WGS) entry which is preliminary data.</text>
</comment>
<dbReference type="Pfam" id="PF06772">
    <property type="entry name" value="LtrA"/>
    <property type="match status" value="1"/>
</dbReference>
<evidence type="ECO:0000256" key="1">
    <source>
        <dbReference type="SAM" id="Phobius"/>
    </source>
</evidence>
<dbReference type="EMBL" id="NTZF01000004">
    <property type="protein sequence ID" value="PES98020.1"/>
    <property type="molecule type" value="Genomic_DNA"/>
</dbReference>
<accession>A0A2A8LUL3</accession>
<dbReference type="RefSeq" id="WP_098253317.1">
    <property type="nucleotide sequence ID" value="NZ_JARXKI010000033.1"/>
</dbReference>